<dbReference type="Gene3D" id="3.10.129.10">
    <property type="entry name" value="Hotdog Thioesterase"/>
    <property type="match status" value="2"/>
</dbReference>
<feature type="region of interest" description="Disordered" evidence="1">
    <location>
        <begin position="346"/>
        <end position="365"/>
    </location>
</feature>
<protein>
    <recommendedName>
        <fullName evidence="6">Acyl dehydratase</fullName>
    </recommendedName>
</protein>
<evidence type="ECO:0000259" key="2">
    <source>
        <dbReference type="Pfam" id="PF01796"/>
    </source>
</evidence>
<dbReference type="InterPro" id="IPR039569">
    <property type="entry name" value="FAS1-like_DH_region"/>
</dbReference>
<name>A0ABP6L5F6_9ACTN</name>
<organism evidence="4 5">
    <name type="scientific">Gordonia defluvii</name>
    <dbReference type="NCBI Taxonomy" id="283718"/>
    <lineage>
        <taxon>Bacteria</taxon>
        <taxon>Bacillati</taxon>
        <taxon>Actinomycetota</taxon>
        <taxon>Actinomycetes</taxon>
        <taxon>Mycobacteriales</taxon>
        <taxon>Gordoniaceae</taxon>
        <taxon>Gordonia</taxon>
    </lineage>
</organism>
<dbReference type="Pfam" id="PF13452">
    <property type="entry name" value="FAS1_DH_region"/>
    <property type="match status" value="1"/>
</dbReference>
<dbReference type="InterPro" id="IPR029069">
    <property type="entry name" value="HotDog_dom_sf"/>
</dbReference>
<dbReference type="CDD" id="cd03441">
    <property type="entry name" value="R_hydratase_like"/>
    <property type="match status" value="1"/>
</dbReference>
<evidence type="ECO:0000313" key="4">
    <source>
        <dbReference type="EMBL" id="GAA3029584.1"/>
    </source>
</evidence>
<dbReference type="PANTHER" id="PTHR42993">
    <property type="entry name" value="MAOC-LIKE DEHYDRATASE DOMAIN-CONTAINING PROTEIN"/>
    <property type="match status" value="1"/>
</dbReference>
<sequence length="493" mass="52573">MSTGTDEISVDQADILAAAGRIKDAGASAPKAGRDPVNSPMIHNWVEAMGDSNPVYLDEQAARAAGFDGIVAPPAMAQVWTMRGLHGVRSDDDPLGRATELFDEAGYTSVVATNCDSVYHRYLRPGDEVTLSSELVEVVGPKQTALGEGWFFTTHNTWRVGDDVVAEMDFRILKFKPGTAATKAPAPGTLDPAKLIRPQASADTAFFWDGIAAHELRIQQLPDGVAGTRSAAGLQHPPIPATWTTRDENGVYGTTDYLVASGRGTVYSYVVHHAPRVPGRPLPFVVALVELEEGVRMLGELRDVDPGEVTIGMPVQVEFLDFPADDQSPTGWSNYAWVPADRAQNSAAGAQNSAADAQGSAERAQGSLPPLTIDATPTFVVSSALATRDFQDVHHDRDLARQRGSRDIFVNILTDTGLVERFVTDWAGPGARITSIALKLGVPWYAYDALTFTGDVVAVDGDQVTIAVVGTNSLGKHVISTVTATLATEGKTR</sequence>
<evidence type="ECO:0000313" key="5">
    <source>
        <dbReference type="Proteomes" id="UP001501035"/>
    </source>
</evidence>
<accession>A0ABP6L5F6</accession>
<dbReference type="InterPro" id="IPR012340">
    <property type="entry name" value="NA-bd_OB-fold"/>
</dbReference>
<dbReference type="Pfam" id="PF01796">
    <property type="entry name" value="OB_ChsH2_C"/>
    <property type="match status" value="1"/>
</dbReference>
<comment type="caution">
    <text evidence="4">The sequence shown here is derived from an EMBL/GenBank/DDBJ whole genome shotgun (WGS) entry which is preliminary data.</text>
</comment>
<feature type="domain" description="ChsH2 C-terminal OB-fold" evidence="2">
    <location>
        <begin position="260"/>
        <end position="319"/>
    </location>
</feature>
<dbReference type="InterPro" id="IPR002878">
    <property type="entry name" value="ChsH2_C"/>
</dbReference>
<gene>
    <name evidence="4" type="ORF">GCM10010528_08870</name>
</gene>
<keyword evidence="5" id="KW-1185">Reference proteome</keyword>
<dbReference type="SUPFAM" id="SSF54637">
    <property type="entry name" value="Thioesterase/thiol ester dehydrase-isomerase"/>
    <property type="match status" value="2"/>
</dbReference>
<dbReference type="EMBL" id="BAAAVS010000017">
    <property type="protein sequence ID" value="GAA3029584.1"/>
    <property type="molecule type" value="Genomic_DNA"/>
</dbReference>
<dbReference type="SUPFAM" id="SSF50249">
    <property type="entry name" value="Nucleic acid-binding proteins"/>
    <property type="match status" value="1"/>
</dbReference>
<reference evidence="5" key="1">
    <citation type="journal article" date="2019" name="Int. J. Syst. Evol. Microbiol.">
        <title>The Global Catalogue of Microorganisms (GCM) 10K type strain sequencing project: providing services to taxonomists for standard genome sequencing and annotation.</title>
        <authorList>
            <consortium name="The Broad Institute Genomics Platform"/>
            <consortium name="The Broad Institute Genome Sequencing Center for Infectious Disease"/>
            <person name="Wu L."/>
            <person name="Ma J."/>
        </authorList>
    </citation>
    <scope>NUCLEOTIDE SEQUENCE [LARGE SCALE GENOMIC DNA]</scope>
    <source>
        <strain evidence="5">JCM 14234</strain>
    </source>
</reference>
<dbReference type="Proteomes" id="UP001501035">
    <property type="component" value="Unassembled WGS sequence"/>
</dbReference>
<evidence type="ECO:0000256" key="1">
    <source>
        <dbReference type="SAM" id="MobiDB-lite"/>
    </source>
</evidence>
<feature type="domain" description="FAS1-like dehydratase" evidence="3">
    <location>
        <begin position="31"/>
        <end position="167"/>
    </location>
</feature>
<dbReference type="CDD" id="cd03455">
    <property type="entry name" value="SAV4209"/>
    <property type="match status" value="1"/>
</dbReference>
<feature type="compositionally biased region" description="Low complexity" evidence="1">
    <location>
        <begin position="346"/>
        <end position="361"/>
    </location>
</feature>
<dbReference type="PANTHER" id="PTHR42993:SF1">
    <property type="entry name" value="MAOC-LIKE DEHYDRATASE DOMAIN-CONTAINING PROTEIN"/>
    <property type="match status" value="1"/>
</dbReference>
<evidence type="ECO:0008006" key="6">
    <source>
        <dbReference type="Google" id="ProtNLM"/>
    </source>
</evidence>
<evidence type="ECO:0000259" key="3">
    <source>
        <dbReference type="Pfam" id="PF13452"/>
    </source>
</evidence>
<proteinExistence type="predicted"/>